<evidence type="ECO:0000313" key="3">
    <source>
        <dbReference type="EMBL" id="TNB56398.1"/>
    </source>
</evidence>
<feature type="region of interest" description="Disordered" evidence="1">
    <location>
        <begin position="82"/>
        <end position="126"/>
    </location>
</feature>
<feature type="compositionally biased region" description="Polar residues" evidence="1">
    <location>
        <begin position="113"/>
        <end position="126"/>
    </location>
</feature>
<feature type="compositionally biased region" description="Basic and acidic residues" evidence="1">
    <location>
        <begin position="82"/>
        <end position="112"/>
    </location>
</feature>
<dbReference type="EMBL" id="VDBS01000055">
    <property type="protein sequence ID" value="TNB56398.1"/>
    <property type="molecule type" value="Genomic_DNA"/>
</dbReference>
<sequence length="126" mass="15011">MEVKLLATYLASFIYGAGMFYFILIAIILSIKKRKITGIAILHIIGALIITLVYYFFVIIPLQPLSAEEIEKNKYEAFQERYEREQRREQRNKENEEYEKEYQEYKRQRDENTTNTSLNTQKGLSQ</sequence>
<keyword evidence="2" id="KW-0472">Membrane</keyword>
<feature type="transmembrane region" description="Helical" evidence="2">
    <location>
        <begin position="36"/>
        <end position="57"/>
    </location>
</feature>
<proteinExistence type="predicted"/>
<dbReference type="RefSeq" id="WP_139026868.1">
    <property type="nucleotide sequence ID" value="NZ_VDBS01000055.1"/>
</dbReference>
<evidence type="ECO:0000256" key="2">
    <source>
        <dbReference type="SAM" id="Phobius"/>
    </source>
</evidence>
<accession>A0AAX2UID6</accession>
<evidence type="ECO:0000313" key="4">
    <source>
        <dbReference type="Proteomes" id="UP000306813"/>
    </source>
</evidence>
<keyword evidence="2" id="KW-0812">Transmembrane</keyword>
<organism evidence="3 4">
    <name type="scientific">Campylobacter helveticus</name>
    <dbReference type="NCBI Taxonomy" id="28898"/>
    <lineage>
        <taxon>Bacteria</taxon>
        <taxon>Pseudomonadati</taxon>
        <taxon>Campylobacterota</taxon>
        <taxon>Epsilonproteobacteria</taxon>
        <taxon>Campylobacterales</taxon>
        <taxon>Campylobacteraceae</taxon>
        <taxon>Campylobacter</taxon>
    </lineage>
</organism>
<dbReference type="Proteomes" id="UP000306813">
    <property type="component" value="Unassembled WGS sequence"/>
</dbReference>
<reference evidence="3 4" key="1">
    <citation type="submission" date="2019-05" db="EMBL/GenBank/DDBJ databases">
        <title>Draft genomes of eight strains of Campylobacter helveticus isolated from cats and a dog in New Zealand.</title>
        <authorList>
            <person name="Bojanic K."/>
            <person name="Midwinter A.C."/>
            <person name="Biggs P.J."/>
            <person name="Acke E."/>
            <person name="Cornelius A.J."/>
            <person name="Marshall J.C."/>
        </authorList>
    </citation>
    <scope>NUCLEOTIDE SEQUENCE [LARGE SCALE GENOMIC DNA]</scope>
    <source>
        <strain evidence="3 4">ACP123b</strain>
    </source>
</reference>
<name>A0AAX2UID6_9BACT</name>
<dbReference type="AlphaFoldDB" id="A0AAX2UID6"/>
<gene>
    <name evidence="3" type="ORF">FDW42_07530</name>
</gene>
<comment type="caution">
    <text evidence="3">The sequence shown here is derived from an EMBL/GenBank/DDBJ whole genome shotgun (WGS) entry which is preliminary data.</text>
</comment>
<evidence type="ECO:0008006" key="5">
    <source>
        <dbReference type="Google" id="ProtNLM"/>
    </source>
</evidence>
<feature type="transmembrane region" description="Helical" evidence="2">
    <location>
        <begin position="6"/>
        <end position="29"/>
    </location>
</feature>
<protein>
    <recommendedName>
        <fullName evidence="5">Integral membrane protein</fullName>
    </recommendedName>
</protein>
<keyword evidence="2" id="KW-1133">Transmembrane helix</keyword>
<evidence type="ECO:0000256" key="1">
    <source>
        <dbReference type="SAM" id="MobiDB-lite"/>
    </source>
</evidence>